<accession>A0A7Y6QC08</accession>
<protein>
    <submittedName>
        <fullName evidence="2">Spy/CpxP family protein refolding chaperone</fullName>
    </submittedName>
</protein>
<evidence type="ECO:0000256" key="1">
    <source>
        <dbReference type="SAM" id="SignalP"/>
    </source>
</evidence>
<reference evidence="2 3" key="1">
    <citation type="submission" date="2020-06" db="EMBL/GenBank/DDBJ databases">
        <authorList>
            <person name="Grouzdev D.S."/>
        </authorList>
    </citation>
    <scope>NUCLEOTIDE SEQUENCE [LARGE SCALE GENOMIC DNA]</scope>
    <source>
        <strain evidence="2 3">HO-A22</strain>
    </source>
</reference>
<dbReference type="Pfam" id="PF07813">
    <property type="entry name" value="LTXXQ"/>
    <property type="match status" value="1"/>
</dbReference>
<organism evidence="2 3">
    <name type="scientific">Ensifer oleiphilus</name>
    <dbReference type="NCBI Taxonomy" id="2742698"/>
    <lineage>
        <taxon>Bacteria</taxon>
        <taxon>Pseudomonadati</taxon>
        <taxon>Pseudomonadota</taxon>
        <taxon>Alphaproteobacteria</taxon>
        <taxon>Hyphomicrobiales</taxon>
        <taxon>Rhizobiaceae</taxon>
        <taxon>Sinorhizobium/Ensifer group</taxon>
        <taxon>Ensifer</taxon>
    </lineage>
</organism>
<comment type="caution">
    <text evidence="2">The sequence shown here is derived from an EMBL/GenBank/DDBJ whole genome shotgun (WGS) entry which is preliminary data.</text>
</comment>
<gene>
    <name evidence="2" type="ORF">HT585_28610</name>
</gene>
<keyword evidence="1" id="KW-0732">Signal</keyword>
<dbReference type="AlphaFoldDB" id="A0A7Y6QC08"/>
<feature type="signal peptide" evidence="1">
    <location>
        <begin position="1"/>
        <end position="24"/>
    </location>
</feature>
<name>A0A7Y6QC08_9HYPH</name>
<feature type="chain" id="PRO_5030787558" evidence="1">
    <location>
        <begin position="25"/>
        <end position="176"/>
    </location>
</feature>
<dbReference type="EMBL" id="JABWDU010000011">
    <property type="protein sequence ID" value="NVD42836.1"/>
    <property type="molecule type" value="Genomic_DNA"/>
</dbReference>
<dbReference type="InterPro" id="IPR012899">
    <property type="entry name" value="LTXXQ"/>
</dbReference>
<evidence type="ECO:0000313" key="2">
    <source>
        <dbReference type="EMBL" id="NVD42836.1"/>
    </source>
</evidence>
<dbReference type="GO" id="GO:0042597">
    <property type="term" value="C:periplasmic space"/>
    <property type="evidence" value="ECO:0007669"/>
    <property type="project" value="InterPro"/>
</dbReference>
<sequence length="176" mass="18452">MSRFSISAAVLVLLGASFTSPSYAQPQGGMMGMMGGGCPTVGMMGHGRMGQGFQGDGGWFGGAMGRQPKMGAMTEGRTAYLKGELNITSKQQAAWDAYASAVSGRVELMQGLHEGMIETMKKGTATERMDSRISGMEAMLESLKAMKPVTEGLYAVLTDEQKVVADDLIGGDCGAF</sequence>
<evidence type="ECO:0000313" key="3">
    <source>
        <dbReference type="Proteomes" id="UP000520198"/>
    </source>
</evidence>
<dbReference type="Proteomes" id="UP000520198">
    <property type="component" value="Unassembled WGS sequence"/>
</dbReference>
<proteinExistence type="predicted"/>
<keyword evidence="3" id="KW-1185">Reference proteome</keyword>